<feature type="region of interest" description="Disordered" evidence="3">
    <location>
        <begin position="268"/>
        <end position="426"/>
    </location>
</feature>
<dbReference type="AlphaFoldDB" id="A0AAN9D795"/>
<feature type="coiled-coil region" evidence="2">
    <location>
        <begin position="94"/>
        <end position="169"/>
    </location>
</feature>
<evidence type="ECO:0000256" key="2">
    <source>
        <dbReference type="SAM" id="Coils"/>
    </source>
</evidence>
<dbReference type="GO" id="GO:0005685">
    <property type="term" value="C:U1 snRNP"/>
    <property type="evidence" value="ECO:0007669"/>
    <property type="project" value="InterPro"/>
</dbReference>
<protein>
    <recommendedName>
        <fullName evidence="6">RNA-binding protein Luc7-like 2</fullName>
    </recommendedName>
</protein>
<proteinExistence type="inferred from homology"/>
<dbReference type="EMBL" id="JAYKXH010000006">
    <property type="protein sequence ID" value="KAK7165667.1"/>
    <property type="molecule type" value="Genomic_DNA"/>
</dbReference>
<dbReference type="PANTHER" id="PTHR12375">
    <property type="entry name" value="RNA-BINDING PROTEIN LUC7-RELATED"/>
    <property type="match status" value="1"/>
</dbReference>
<accession>A0AAN9D795</accession>
<feature type="compositionally biased region" description="Basic and acidic residues" evidence="3">
    <location>
        <begin position="351"/>
        <end position="392"/>
    </location>
</feature>
<reference evidence="4 5" key="1">
    <citation type="submission" date="2024-02" db="EMBL/GenBank/DDBJ databases">
        <title>Chromosome-level genome assembly of the Eurasian Minnow (Phoxinus phoxinus).</title>
        <authorList>
            <person name="Oriowo T.O."/>
            <person name="Martin S."/>
            <person name="Stange M."/>
            <person name="Chrysostomakis Y."/>
            <person name="Brown T."/>
            <person name="Winkler S."/>
            <person name="Kukowka S."/>
            <person name="Myers E.W."/>
            <person name="Bohne A."/>
        </authorList>
    </citation>
    <scope>NUCLEOTIDE SEQUENCE [LARGE SCALE GENOMIC DNA]</scope>
    <source>
        <strain evidence="4">ZFMK-TIS-60720</strain>
        <tissue evidence="4">Whole Organism</tissue>
    </source>
</reference>
<evidence type="ECO:0000256" key="1">
    <source>
        <dbReference type="ARBA" id="ARBA00005655"/>
    </source>
</evidence>
<feature type="compositionally biased region" description="Basic and acidic residues" evidence="3">
    <location>
        <begin position="402"/>
        <end position="426"/>
    </location>
</feature>
<keyword evidence="5" id="KW-1185">Reference proteome</keyword>
<dbReference type="Proteomes" id="UP001364617">
    <property type="component" value="Unassembled WGS sequence"/>
</dbReference>
<sequence>MSAQAQMRAMLDQLMGTSRDGDTMRQRIKFTDERVCKSHLLESCPHDILSGTRMDLGECVKIHDLALRADYEIASKQQEFFFELDASEHLQSFIADCDRRTELAKKRLAETQEEISAEVAAKAERVHELNEEIGKLLARAEQLGGEGNVEEAQQVLEKVEKTRTLKKEAEDIYRNSMPASSFQQQKLRVCEVCSAYLGLHDNDRRLADHFGGKLHLGFIEIREKLDKLRKAVTEKQERMRTKRREERDREEERAREWELEKEREREKEREKERERERERESGRERDRRRSRSRSGERYREGGSSSSHRSRRHREDGDRERERERKHRHKDRHRSRSHSHRSKRKSTGSDPDFSRSSHTRDPEQPLPQERWRENPADERWRDNGRRDPERERSPASPDISQTGERERSVSLERDQRSSSEERESGEI</sequence>
<comment type="similarity">
    <text evidence="1">Belongs to the Luc7 family.</text>
</comment>
<evidence type="ECO:0000256" key="3">
    <source>
        <dbReference type="SAM" id="MobiDB-lite"/>
    </source>
</evidence>
<gene>
    <name evidence="4" type="ORF">R3I93_005672</name>
</gene>
<dbReference type="Pfam" id="PF03194">
    <property type="entry name" value="LUC7"/>
    <property type="match status" value="1"/>
</dbReference>
<dbReference type="GO" id="GO:0006376">
    <property type="term" value="P:mRNA splice site recognition"/>
    <property type="evidence" value="ECO:0007669"/>
    <property type="project" value="InterPro"/>
</dbReference>
<dbReference type="InterPro" id="IPR004882">
    <property type="entry name" value="Luc7-rel"/>
</dbReference>
<evidence type="ECO:0000313" key="5">
    <source>
        <dbReference type="Proteomes" id="UP001364617"/>
    </source>
</evidence>
<dbReference type="GO" id="GO:0003729">
    <property type="term" value="F:mRNA binding"/>
    <property type="evidence" value="ECO:0007669"/>
    <property type="project" value="InterPro"/>
</dbReference>
<feature type="compositionally biased region" description="Basic and acidic residues" evidence="3">
    <location>
        <begin position="268"/>
        <end position="300"/>
    </location>
</feature>
<name>A0AAN9D795_9TELE</name>
<organism evidence="4 5">
    <name type="scientific">Phoxinus phoxinus</name>
    <name type="common">Eurasian minnow</name>
    <dbReference type="NCBI Taxonomy" id="58324"/>
    <lineage>
        <taxon>Eukaryota</taxon>
        <taxon>Metazoa</taxon>
        <taxon>Chordata</taxon>
        <taxon>Craniata</taxon>
        <taxon>Vertebrata</taxon>
        <taxon>Euteleostomi</taxon>
        <taxon>Actinopterygii</taxon>
        <taxon>Neopterygii</taxon>
        <taxon>Teleostei</taxon>
        <taxon>Ostariophysi</taxon>
        <taxon>Cypriniformes</taxon>
        <taxon>Leuciscidae</taxon>
        <taxon>Phoxininae</taxon>
        <taxon>Phoxinus</taxon>
    </lineage>
</organism>
<evidence type="ECO:0000313" key="4">
    <source>
        <dbReference type="EMBL" id="KAK7165667.1"/>
    </source>
</evidence>
<keyword evidence="2" id="KW-0175">Coiled coil</keyword>
<evidence type="ECO:0008006" key="6">
    <source>
        <dbReference type="Google" id="ProtNLM"/>
    </source>
</evidence>
<comment type="caution">
    <text evidence="4">The sequence shown here is derived from an EMBL/GenBank/DDBJ whole genome shotgun (WGS) entry which is preliminary data.</text>
</comment>
<feature type="compositionally biased region" description="Basic and acidic residues" evidence="3">
    <location>
        <begin position="312"/>
        <end position="322"/>
    </location>
</feature>
<feature type="compositionally biased region" description="Basic residues" evidence="3">
    <location>
        <begin position="323"/>
        <end position="345"/>
    </location>
</feature>